<gene>
    <name evidence="3" type="ORF">AXG93_2818s1310</name>
    <name evidence="2" type="ORF">Mp_5g06370</name>
</gene>
<keyword evidence="4" id="KW-1185">Reference proteome</keyword>
<feature type="region of interest" description="Disordered" evidence="1">
    <location>
        <begin position="1"/>
        <end position="28"/>
    </location>
</feature>
<dbReference type="EMBL" id="AP019870">
    <property type="protein sequence ID" value="BBN10780.1"/>
    <property type="molecule type" value="Genomic_DNA"/>
</dbReference>
<dbReference type="Proteomes" id="UP000077202">
    <property type="component" value="Unassembled WGS sequence"/>
</dbReference>
<organism evidence="3 4">
    <name type="scientific">Marchantia polymorpha subsp. ruderalis</name>
    <dbReference type="NCBI Taxonomy" id="1480154"/>
    <lineage>
        <taxon>Eukaryota</taxon>
        <taxon>Viridiplantae</taxon>
        <taxon>Streptophyta</taxon>
        <taxon>Embryophyta</taxon>
        <taxon>Marchantiophyta</taxon>
        <taxon>Marchantiopsida</taxon>
        <taxon>Marchantiidae</taxon>
        <taxon>Marchantiales</taxon>
        <taxon>Marchantiaceae</taxon>
        <taxon>Marchantia</taxon>
    </lineage>
</organism>
<reference evidence="3 4" key="1">
    <citation type="submission" date="2016-03" db="EMBL/GenBank/DDBJ databases">
        <title>Mechanisms controlling the formation of the plant cell surface in tip-growing cells are functionally conserved among land plants.</title>
        <authorList>
            <person name="Honkanen S."/>
            <person name="Jones V.A."/>
            <person name="Morieri G."/>
            <person name="Champion C."/>
            <person name="Hetherington A.J."/>
            <person name="Kelly S."/>
            <person name="Saint-Marcoux D."/>
            <person name="Proust H."/>
            <person name="Prescott H."/>
            <person name="Dolan L."/>
        </authorList>
    </citation>
    <scope>NUCLEOTIDE SEQUENCE [LARGE SCALE GENOMIC DNA]</scope>
    <source>
        <strain evidence="4">cv. Tak-1 and cv. Tak-2</strain>
        <tissue evidence="3">Whole gametophyte</tissue>
    </source>
</reference>
<reference evidence="5" key="3">
    <citation type="journal article" date="2020" name="Curr. Biol.">
        <title>Chromatin organization in early land plants reveals an ancestral association between H3K27me3, transposons, and constitutive heterochromatin.</title>
        <authorList>
            <person name="Montgomery S.A."/>
            <person name="Tanizawa Y."/>
            <person name="Galik B."/>
            <person name="Wang N."/>
            <person name="Ito T."/>
            <person name="Mochizuki T."/>
            <person name="Akimcheva S."/>
            <person name="Bowman J.L."/>
            <person name="Cognat V."/>
            <person name="Marechal-Drouard L."/>
            <person name="Ekker H."/>
            <person name="Hong S.F."/>
            <person name="Kohchi T."/>
            <person name="Lin S.S."/>
            <person name="Liu L.D."/>
            <person name="Nakamura Y."/>
            <person name="Valeeva L.R."/>
            <person name="Shakirov E.V."/>
            <person name="Shippen D.E."/>
            <person name="Wei W.L."/>
            <person name="Yagura M."/>
            <person name="Yamaoka S."/>
            <person name="Yamato K.T."/>
            <person name="Liu C."/>
            <person name="Berger F."/>
        </authorList>
    </citation>
    <scope>NUCLEOTIDE SEQUENCE [LARGE SCALE GENOMIC DNA]</scope>
    <source>
        <strain evidence="5">Tak-1</strain>
    </source>
</reference>
<reference evidence="2" key="2">
    <citation type="journal article" date="2019" name="Curr. Biol.">
        <title>Chromatin organization in early land plants reveals an ancestral association between H3K27me3, transposons, and constitutive heterochromatin.</title>
        <authorList>
            <person name="Montgomery S.A."/>
            <person name="Tanizawa Y."/>
            <person name="Galik B."/>
            <person name="Wang N."/>
            <person name="Ito T."/>
            <person name="Mochizuki T."/>
            <person name="Akimcheva S."/>
            <person name="Bowman J."/>
            <person name="Cognat V."/>
            <person name="Drouard L."/>
            <person name="Ekker H."/>
            <person name="Houng S."/>
            <person name="Kohchi T."/>
            <person name="Lin S."/>
            <person name="Liu L.D."/>
            <person name="Nakamura Y."/>
            <person name="Valeeva L.R."/>
            <person name="Shakirov E.V."/>
            <person name="Shippen D.E."/>
            <person name="Wei W."/>
            <person name="Yagura M."/>
            <person name="Yamaoka S."/>
            <person name="Yamato K.T."/>
            <person name="Liu C."/>
            <person name="Berger F."/>
        </authorList>
    </citation>
    <scope>NUCLEOTIDE SEQUENCE [LARGE SCALE GENOMIC DNA]</scope>
    <source>
        <strain evidence="2">Tak-1</strain>
    </source>
</reference>
<accession>A0A176VYI2</accession>
<dbReference type="EMBL" id="LVLJ01002338">
    <property type="protein sequence ID" value="OAE25453.1"/>
    <property type="molecule type" value="Genomic_DNA"/>
</dbReference>
<name>A0A176VYI2_MARPO</name>
<dbReference type="Proteomes" id="UP001162541">
    <property type="component" value="Chromosome 5"/>
</dbReference>
<feature type="compositionally biased region" description="Polar residues" evidence="1">
    <location>
        <begin position="1"/>
        <end position="12"/>
    </location>
</feature>
<sequence length="144" mass="16039">MAANGYSATTPATKTTGRRFGRKKKSGTSALVHNKMNEPGMKMVEMRTRSNERWGIMRAKISEKFSHWGAAMSLGCFTATHPVHPMRRQAAKELMVHKKQAATERRVQKEGAVHSIAAAKRARAREARVKQLNEAVHPNAVHNP</sequence>
<evidence type="ECO:0000313" key="5">
    <source>
        <dbReference type="Proteomes" id="UP001162541"/>
    </source>
</evidence>
<feature type="compositionally biased region" description="Basic residues" evidence="1">
    <location>
        <begin position="16"/>
        <end position="26"/>
    </location>
</feature>
<dbReference type="AlphaFoldDB" id="A0A176VYI2"/>
<protein>
    <submittedName>
        <fullName evidence="3">Uncharacterized protein</fullName>
    </submittedName>
</protein>
<dbReference type="EMBL" id="AP019870">
    <property type="protein sequence ID" value="BBN10779.1"/>
    <property type="molecule type" value="Genomic_DNA"/>
</dbReference>
<evidence type="ECO:0000313" key="4">
    <source>
        <dbReference type="Proteomes" id="UP000077202"/>
    </source>
</evidence>
<evidence type="ECO:0000313" key="3">
    <source>
        <dbReference type="EMBL" id="OAE25453.1"/>
    </source>
</evidence>
<evidence type="ECO:0000313" key="2">
    <source>
        <dbReference type="EMBL" id="BBN10779.1"/>
    </source>
</evidence>
<evidence type="ECO:0000256" key="1">
    <source>
        <dbReference type="SAM" id="MobiDB-lite"/>
    </source>
</evidence>
<proteinExistence type="predicted"/>